<protein>
    <recommendedName>
        <fullName evidence="4">Phage tail tape measure protein</fullName>
    </recommendedName>
</protein>
<dbReference type="AlphaFoldDB" id="A0A5Z3BA72"/>
<evidence type="ECO:0000313" key="3">
    <source>
        <dbReference type="EMBL" id="ECL0496761.1"/>
    </source>
</evidence>
<evidence type="ECO:0008006" key="4">
    <source>
        <dbReference type="Google" id="ProtNLM"/>
    </source>
</evidence>
<organism evidence="2">
    <name type="scientific">Salmonella enterica I</name>
    <dbReference type="NCBI Taxonomy" id="59201"/>
    <lineage>
        <taxon>Bacteria</taxon>
        <taxon>Pseudomonadati</taxon>
        <taxon>Pseudomonadota</taxon>
        <taxon>Gammaproteobacteria</taxon>
        <taxon>Enterobacterales</taxon>
        <taxon>Enterobacteriaceae</taxon>
        <taxon>Salmonella</taxon>
    </lineage>
</organism>
<accession>A0A5Z3BA72</accession>
<sequence length="195" mass="20539">MANGLAQSKGEQSNAYKAMFALSKAFSIAQASINLWTAVSQAMALPFPANIPFAAKALAEGTAILGNIQSIAGVGFATGGYVSGAGTGQSDSINARLSNGEYVMTRQATSRYRNTLDSMNRGTAPAGITGSTPEMKVNIANYGGEQVRVQKGLTADEVRIIIGEEVPNVNSREFSNPYSKTNKAFRGSYDANRKV</sequence>
<gene>
    <name evidence="3" type="ORF">FKN96_18595</name>
    <name evidence="2" type="ORF">FMV10_18570</name>
</gene>
<dbReference type="EMBL" id="AAJERZ010000028">
    <property type="protein sequence ID" value="ECL0496761.1"/>
    <property type="molecule type" value="Genomic_DNA"/>
</dbReference>
<evidence type="ECO:0000256" key="1">
    <source>
        <dbReference type="SAM" id="MobiDB-lite"/>
    </source>
</evidence>
<comment type="caution">
    <text evidence="2">The sequence shown here is derived from an EMBL/GenBank/DDBJ whole genome shotgun (WGS) entry which is preliminary data.</text>
</comment>
<feature type="region of interest" description="Disordered" evidence="1">
    <location>
        <begin position="173"/>
        <end position="195"/>
    </location>
</feature>
<dbReference type="EMBL" id="AAHZXX010000030">
    <property type="protein sequence ID" value="ECC0690318.1"/>
    <property type="molecule type" value="Genomic_DNA"/>
</dbReference>
<name>A0A5Z3BA72_SALET</name>
<reference evidence="2" key="1">
    <citation type="submission" date="2019-07" db="EMBL/GenBank/DDBJ databases">
        <authorList>
            <person name="Ashton P.M."/>
            <person name="Dallman T."/>
            <person name="Nair S."/>
            <person name="De Pinna E."/>
            <person name="Peters T."/>
            <person name="Grant K."/>
        </authorList>
    </citation>
    <scope>NUCLEOTIDE SEQUENCE</scope>
    <source>
        <strain evidence="3">762338</strain>
        <strain evidence="2">769168</strain>
    </source>
</reference>
<proteinExistence type="predicted"/>
<evidence type="ECO:0000313" key="2">
    <source>
        <dbReference type="EMBL" id="ECC0690318.1"/>
    </source>
</evidence>
<feature type="compositionally biased region" description="Polar residues" evidence="1">
    <location>
        <begin position="173"/>
        <end position="182"/>
    </location>
</feature>